<comment type="caution">
    <text evidence="2">The sequence shown here is derived from an EMBL/GenBank/DDBJ whole genome shotgun (WGS) entry which is preliminary data.</text>
</comment>
<evidence type="ECO:0000313" key="3">
    <source>
        <dbReference type="Proteomes" id="UP000799777"/>
    </source>
</evidence>
<evidence type="ECO:0000256" key="1">
    <source>
        <dbReference type="SAM" id="MobiDB-lite"/>
    </source>
</evidence>
<protein>
    <submittedName>
        <fullName evidence="2">Uncharacterized protein</fullName>
    </submittedName>
</protein>
<dbReference type="AlphaFoldDB" id="A0A9P4GY51"/>
<dbReference type="Proteomes" id="UP000799777">
    <property type="component" value="Unassembled WGS sequence"/>
</dbReference>
<proteinExistence type="predicted"/>
<dbReference type="EMBL" id="ML978308">
    <property type="protein sequence ID" value="KAF2024115.1"/>
    <property type="molecule type" value="Genomic_DNA"/>
</dbReference>
<accession>A0A9P4GY51</accession>
<keyword evidence="3" id="KW-1185">Reference proteome</keyword>
<feature type="region of interest" description="Disordered" evidence="1">
    <location>
        <begin position="58"/>
        <end position="102"/>
    </location>
</feature>
<reference evidence="2" key="1">
    <citation type="journal article" date="2020" name="Stud. Mycol.">
        <title>101 Dothideomycetes genomes: a test case for predicting lifestyles and emergence of pathogens.</title>
        <authorList>
            <person name="Haridas S."/>
            <person name="Albert R."/>
            <person name="Binder M."/>
            <person name="Bloem J."/>
            <person name="Labutti K."/>
            <person name="Salamov A."/>
            <person name="Andreopoulos B."/>
            <person name="Baker S."/>
            <person name="Barry K."/>
            <person name="Bills G."/>
            <person name="Bluhm B."/>
            <person name="Cannon C."/>
            <person name="Castanera R."/>
            <person name="Culley D."/>
            <person name="Daum C."/>
            <person name="Ezra D."/>
            <person name="Gonzalez J."/>
            <person name="Henrissat B."/>
            <person name="Kuo A."/>
            <person name="Liang C."/>
            <person name="Lipzen A."/>
            <person name="Lutzoni F."/>
            <person name="Magnuson J."/>
            <person name="Mondo S."/>
            <person name="Nolan M."/>
            <person name="Ohm R."/>
            <person name="Pangilinan J."/>
            <person name="Park H.-J."/>
            <person name="Ramirez L."/>
            <person name="Alfaro M."/>
            <person name="Sun H."/>
            <person name="Tritt A."/>
            <person name="Yoshinaga Y."/>
            <person name="Zwiers L.-H."/>
            <person name="Turgeon B."/>
            <person name="Goodwin S."/>
            <person name="Spatafora J."/>
            <person name="Crous P."/>
            <person name="Grigoriev I."/>
        </authorList>
    </citation>
    <scope>NUCLEOTIDE SEQUENCE</scope>
    <source>
        <strain evidence="2">CBS 110217</strain>
    </source>
</reference>
<feature type="compositionally biased region" description="Gly residues" evidence="1">
    <location>
        <begin position="92"/>
        <end position="102"/>
    </location>
</feature>
<name>A0A9P4GY51_9PLEO</name>
<organism evidence="2 3">
    <name type="scientific">Setomelanomma holmii</name>
    <dbReference type="NCBI Taxonomy" id="210430"/>
    <lineage>
        <taxon>Eukaryota</taxon>
        <taxon>Fungi</taxon>
        <taxon>Dikarya</taxon>
        <taxon>Ascomycota</taxon>
        <taxon>Pezizomycotina</taxon>
        <taxon>Dothideomycetes</taxon>
        <taxon>Pleosporomycetidae</taxon>
        <taxon>Pleosporales</taxon>
        <taxon>Pleosporineae</taxon>
        <taxon>Phaeosphaeriaceae</taxon>
        <taxon>Setomelanomma</taxon>
    </lineage>
</organism>
<evidence type="ECO:0000313" key="2">
    <source>
        <dbReference type="EMBL" id="KAF2024115.1"/>
    </source>
</evidence>
<gene>
    <name evidence="2" type="ORF">EK21DRAFT_94336</name>
</gene>
<sequence length="102" mass="11007">MRNWDFERRKLQEICNCIALSILSPPQNDFGSDISLPDIPHGPPARGAQLQIPIIHSEPVQGSTVPLPTSERMTDLPSEFGVTSYSESERGSGNGSNGSKTG</sequence>